<evidence type="ECO:0000313" key="12">
    <source>
        <dbReference type="WBParaSite" id="TCLT_0000839901-mRNA-1"/>
    </source>
</evidence>
<keyword evidence="11" id="KW-1185">Reference proteome</keyword>
<dbReference type="WBParaSite" id="TCLT_0000839901-mRNA-1">
    <property type="protein sequence ID" value="TCLT_0000839901-mRNA-1"/>
    <property type="gene ID" value="TCLT_0000839901"/>
</dbReference>
<dbReference type="OrthoDB" id="869189at2759"/>
<dbReference type="PANTHER" id="PTHR14154">
    <property type="entry name" value="UPF0041 BRAIN PROTEIN 44-RELATED"/>
    <property type="match status" value="1"/>
</dbReference>
<evidence type="ECO:0000256" key="6">
    <source>
        <dbReference type="ARBA" id="ARBA00022989"/>
    </source>
</evidence>
<gene>
    <name evidence="10" type="ORF">TCLT_LOCUS8388</name>
</gene>
<dbReference type="EMBL" id="UYYF01004625">
    <property type="protein sequence ID" value="VDN05944.1"/>
    <property type="molecule type" value="Genomic_DNA"/>
</dbReference>
<keyword evidence="7 9" id="KW-0496">Mitochondrion</keyword>
<sequence length="123" mass="14230">MSDFKNHRIPLILQVIYPLLPVFAKHVWNHEAGPKTVFFWAPAIKWGLVIAGITDLKRPAEKLSLYQNMALFATGAIWTRYSFAIRPINYNLASVNVFLCTVGLCQIMRKLRFDVRFSIFMQI</sequence>
<keyword evidence="3 9" id="KW-0813">Transport</keyword>
<evidence type="ECO:0000256" key="3">
    <source>
        <dbReference type="ARBA" id="ARBA00022448"/>
    </source>
</evidence>
<dbReference type="GO" id="GO:0005743">
    <property type="term" value="C:mitochondrial inner membrane"/>
    <property type="evidence" value="ECO:0007669"/>
    <property type="project" value="UniProtKB-SubCell"/>
</dbReference>
<comment type="function">
    <text evidence="9">Mediates the uptake of pyruvate into mitochondria.</text>
</comment>
<dbReference type="Pfam" id="PF03650">
    <property type="entry name" value="MPC"/>
    <property type="match status" value="1"/>
</dbReference>
<evidence type="ECO:0000256" key="9">
    <source>
        <dbReference type="RuleBase" id="RU363100"/>
    </source>
</evidence>
<dbReference type="InterPro" id="IPR005336">
    <property type="entry name" value="MPC"/>
</dbReference>
<comment type="subcellular location">
    <subcellularLocation>
        <location evidence="1 9">Mitochondrion inner membrane</location>
        <topology evidence="1 9">Multi-pass membrane protein</topology>
    </subcellularLocation>
</comment>
<accession>A0A0N5D5V4</accession>
<protein>
    <recommendedName>
        <fullName evidence="9">Mitochondrial pyruvate carrier</fullName>
    </recommendedName>
</protein>
<keyword evidence="4" id="KW-0812">Transmembrane</keyword>
<name>A0A0N5D5V4_THECL</name>
<dbReference type="OMA" id="MAQNHAN"/>
<evidence type="ECO:0000256" key="7">
    <source>
        <dbReference type="ARBA" id="ARBA00023128"/>
    </source>
</evidence>
<evidence type="ECO:0000313" key="10">
    <source>
        <dbReference type="EMBL" id="VDN05944.1"/>
    </source>
</evidence>
<dbReference type="GO" id="GO:0006850">
    <property type="term" value="P:pyruvate import into mitochondria"/>
    <property type="evidence" value="ECO:0007669"/>
    <property type="project" value="InterPro"/>
</dbReference>
<evidence type="ECO:0000256" key="4">
    <source>
        <dbReference type="ARBA" id="ARBA00022692"/>
    </source>
</evidence>
<organism evidence="12">
    <name type="scientific">Thelazia callipaeda</name>
    <name type="common">Oriental eyeworm</name>
    <name type="synonym">Parasitic nematode</name>
    <dbReference type="NCBI Taxonomy" id="103827"/>
    <lineage>
        <taxon>Eukaryota</taxon>
        <taxon>Metazoa</taxon>
        <taxon>Ecdysozoa</taxon>
        <taxon>Nematoda</taxon>
        <taxon>Chromadorea</taxon>
        <taxon>Rhabditida</taxon>
        <taxon>Spirurina</taxon>
        <taxon>Spiruromorpha</taxon>
        <taxon>Thelazioidea</taxon>
        <taxon>Thelaziidae</taxon>
        <taxon>Thelazia</taxon>
    </lineage>
</organism>
<evidence type="ECO:0000256" key="5">
    <source>
        <dbReference type="ARBA" id="ARBA00022792"/>
    </source>
</evidence>
<evidence type="ECO:0000256" key="2">
    <source>
        <dbReference type="ARBA" id="ARBA00006416"/>
    </source>
</evidence>
<reference evidence="10 11" key="2">
    <citation type="submission" date="2018-11" db="EMBL/GenBank/DDBJ databases">
        <authorList>
            <consortium name="Pathogen Informatics"/>
        </authorList>
    </citation>
    <scope>NUCLEOTIDE SEQUENCE [LARGE SCALE GENOMIC DNA]</scope>
</reference>
<dbReference type="Proteomes" id="UP000276776">
    <property type="component" value="Unassembled WGS sequence"/>
</dbReference>
<evidence type="ECO:0000256" key="8">
    <source>
        <dbReference type="ARBA" id="ARBA00023136"/>
    </source>
</evidence>
<keyword evidence="6" id="KW-1133">Transmembrane helix</keyword>
<dbReference type="AlphaFoldDB" id="A0A0N5D5V4"/>
<evidence type="ECO:0000256" key="1">
    <source>
        <dbReference type="ARBA" id="ARBA00004448"/>
    </source>
</evidence>
<evidence type="ECO:0000313" key="11">
    <source>
        <dbReference type="Proteomes" id="UP000276776"/>
    </source>
</evidence>
<proteinExistence type="inferred from homology"/>
<keyword evidence="8" id="KW-0472">Membrane</keyword>
<keyword evidence="5 9" id="KW-0999">Mitochondrion inner membrane</keyword>
<reference evidence="12" key="1">
    <citation type="submission" date="2017-02" db="UniProtKB">
        <authorList>
            <consortium name="WormBaseParasite"/>
        </authorList>
    </citation>
    <scope>IDENTIFICATION</scope>
</reference>
<dbReference type="STRING" id="103827.A0A0N5D5V4"/>
<comment type="similarity">
    <text evidence="2 9">Belongs to the mitochondrial pyruvate carrier (MPC) (TC 2.A.105) family.</text>
</comment>